<dbReference type="EMBL" id="WNBM01000001">
    <property type="protein sequence ID" value="MTT75116.1"/>
    <property type="molecule type" value="Genomic_DNA"/>
</dbReference>
<sequence>MNRKEKFKQANREANATWLALLIVIVFWCVAGFGLADVKVEFFQTPLWVWAGCIGTWLFAIVVSVVLANCIFKDMDLDDKEDEING</sequence>
<protein>
    <submittedName>
        <fullName evidence="3">DUF997 family protein</fullName>
    </submittedName>
</protein>
<dbReference type="Proteomes" id="UP000443070">
    <property type="component" value="Unassembled WGS sequence"/>
</dbReference>
<accession>A0A3G9H191</accession>
<feature type="transmembrane region" description="Helical" evidence="1">
    <location>
        <begin position="16"/>
        <end position="36"/>
    </location>
</feature>
<dbReference type="GeneID" id="49407115"/>
<dbReference type="OrthoDB" id="3197205at2"/>
<dbReference type="PANTHER" id="PTHR39174:SF1">
    <property type="entry name" value="INNER MEMBRANE PROTEIN"/>
    <property type="match status" value="1"/>
</dbReference>
<accession>R6IIE3</accession>
<evidence type="ECO:0000256" key="1">
    <source>
        <dbReference type="SAM" id="Phobius"/>
    </source>
</evidence>
<dbReference type="PANTHER" id="PTHR39174">
    <property type="entry name" value="INNER MEMBRANE PROTEIN-RELATED"/>
    <property type="match status" value="1"/>
</dbReference>
<evidence type="ECO:0000313" key="5">
    <source>
        <dbReference type="Proteomes" id="UP000443070"/>
    </source>
</evidence>
<dbReference type="RefSeq" id="WP_021718290.1">
    <property type="nucleotide sequence ID" value="NZ_AP019004.1"/>
</dbReference>
<dbReference type="AlphaFoldDB" id="A0A3G9H191"/>
<keyword evidence="1" id="KW-0472">Membrane</keyword>
<dbReference type="Proteomes" id="UP000484547">
    <property type="component" value="Unassembled WGS sequence"/>
</dbReference>
<keyword evidence="1" id="KW-0812">Transmembrane</keyword>
<reference evidence="2" key="1">
    <citation type="submission" date="2012-11" db="EMBL/GenBank/DDBJ databases">
        <title>Dependencies among metagenomic species, viruses, plasmids and units of genetic variation.</title>
        <authorList>
            <person name="Nielsen H.B."/>
            <person name="Almeida M."/>
            <person name="Juncker A.S."/>
            <person name="Rasmussen S."/>
            <person name="Li J."/>
            <person name="Sunagawa S."/>
            <person name="Plichta D."/>
            <person name="Gautier L."/>
            <person name="Le Chatelier E."/>
            <person name="Peletier E."/>
            <person name="Bonde I."/>
            <person name="Nielsen T."/>
            <person name="Manichanh C."/>
            <person name="Arumugam M."/>
            <person name="Batto J."/>
            <person name="Santos M.B.Q.D."/>
            <person name="Blom N."/>
            <person name="Borruel N."/>
            <person name="Burgdorf K.S."/>
            <person name="Boumezbeur F."/>
            <person name="Casellas F."/>
            <person name="Dore J."/>
            <person name="Guarner F."/>
            <person name="Hansen T."/>
            <person name="Hildebrand F."/>
            <person name="Kaas R.S."/>
            <person name="Kennedy S."/>
            <person name="Kristiansen K."/>
            <person name="Kultima J.R."/>
            <person name="Leonard P."/>
            <person name="Levenez F."/>
            <person name="Lund O."/>
            <person name="Moumen B."/>
            <person name="Le Paslier D."/>
            <person name="Pons N."/>
            <person name="Pedersen O."/>
            <person name="Prifti E."/>
            <person name="Qin J."/>
            <person name="Raes J."/>
            <person name="Tap J."/>
            <person name="Tims S."/>
            <person name="Ussery D.W."/>
            <person name="Yamada T."/>
            <person name="MetaHit consortium"/>
            <person name="Renault P."/>
            <person name="Sicheritz-Ponten T."/>
            <person name="Bork P."/>
            <person name="Wang J."/>
            <person name="Brunak S."/>
            <person name="Ehrlich S.D."/>
        </authorList>
    </citation>
    <scope>NUCLEOTIDE SEQUENCE [LARGE SCALE GENOMIC DNA]</scope>
</reference>
<name>A0A3G9H191_9FIRM</name>
<reference evidence="5 6" key="2">
    <citation type="journal article" date="2019" name="Nat. Med.">
        <title>A library of human gut bacterial isolates paired with longitudinal multiomics data enables mechanistic microbiome research.</title>
        <authorList>
            <person name="Poyet M."/>
            <person name="Groussin M."/>
            <person name="Gibbons S.M."/>
            <person name="Avila-Pacheco J."/>
            <person name="Jiang X."/>
            <person name="Kearney S.M."/>
            <person name="Perrotta A.R."/>
            <person name="Berdy B."/>
            <person name="Zhao S."/>
            <person name="Lieberman T.D."/>
            <person name="Swanson P.K."/>
            <person name="Smith M."/>
            <person name="Roesemann S."/>
            <person name="Alexander J.E."/>
            <person name="Rich S.A."/>
            <person name="Livny J."/>
            <person name="Vlamakis H."/>
            <person name="Clish C."/>
            <person name="Bullock K."/>
            <person name="Deik A."/>
            <person name="Scott J."/>
            <person name="Pierce K.A."/>
            <person name="Xavier R.J."/>
            <person name="Alm E.J."/>
        </authorList>
    </citation>
    <scope>NUCLEOTIDE SEQUENCE [LARGE SCALE GENOMIC DNA]</scope>
    <source>
        <strain evidence="3 6">BIOML-A13</strain>
        <strain evidence="4 5">BIOML-A3</strain>
    </source>
</reference>
<feature type="transmembrane region" description="Helical" evidence="1">
    <location>
        <begin position="48"/>
        <end position="72"/>
    </location>
</feature>
<evidence type="ECO:0000313" key="3">
    <source>
        <dbReference type="EMBL" id="MTT75116.1"/>
    </source>
</evidence>
<organism evidence="2">
    <name type="scientific">Phascolarctobacterium faecium</name>
    <dbReference type="NCBI Taxonomy" id="33025"/>
    <lineage>
        <taxon>Bacteria</taxon>
        <taxon>Bacillati</taxon>
        <taxon>Bacillota</taxon>
        <taxon>Negativicutes</taxon>
        <taxon>Acidaminococcales</taxon>
        <taxon>Acidaminococcaceae</taxon>
        <taxon>Phascolarctobacterium</taxon>
    </lineage>
</organism>
<dbReference type="InterPro" id="IPR010398">
    <property type="entry name" value="DUF997"/>
</dbReference>
<gene>
    <name evidence="2" type="ORF">BN533_01390</name>
    <name evidence="3" type="ORF">GMD11_02380</name>
    <name evidence="4" type="ORF">GMD18_02375</name>
</gene>
<dbReference type="EMBL" id="CBDS010000087">
    <property type="protein sequence ID" value="CDB46334.1"/>
    <property type="molecule type" value="Genomic_DNA"/>
</dbReference>
<keyword evidence="5" id="KW-1185">Reference proteome</keyword>
<evidence type="ECO:0000313" key="6">
    <source>
        <dbReference type="Proteomes" id="UP000484547"/>
    </source>
</evidence>
<comment type="caution">
    <text evidence="2">The sequence shown here is derived from an EMBL/GenBank/DDBJ whole genome shotgun (WGS) entry which is preliminary data.</text>
</comment>
<keyword evidence="1" id="KW-1133">Transmembrane helix</keyword>
<dbReference type="Pfam" id="PF06196">
    <property type="entry name" value="DUF997"/>
    <property type="match status" value="1"/>
</dbReference>
<dbReference type="EMBL" id="WNBW01000001">
    <property type="protein sequence ID" value="MTU03247.1"/>
    <property type="molecule type" value="Genomic_DNA"/>
</dbReference>
<proteinExistence type="predicted"/>
<evidence type="ECO:0000313" key="4">
    <source>
        <dbReference type="EMBL" id="MTU03247.1"/>
    </source>
</evidence>
<evidence type="ECO:0000313" key="2">
    <source>
        <dbReference type="EMBL" id="CDB46334.1"/>
    </source>
</evidence>